<gene>
    <name evidence="3" type="ORF">EIP91_011340</name>
</gene>
<evidence type="ECO:0000313" key="4">
    <source>
        <dbReference type="Proteomes" id="UP000292702"/>
    </source>
</evidence>
<keyword evidence="2" id="KW-0472">Membrane</keyword>
<dbReference type="OrthoDB" id="3153758at2759"/>
<feature type="compositionally biased region" description="Low complexity" evidence="1">
    <location>
        <begin position="1"/>
        <end position="11"/>
    </location>
</feature>
<feature type="compositionally biased region" description="Polar residues" evidence="1">
    <location>
        <begin position="44"/>
        <end position="63"/>
    </location>
</feature>
<protein>
    <submittedName>
        <fullName evidence="3">Uncharacterized protein</fullName>
    </submittedName>
</protein>
<keyword evidence="4" id="KW-1185">Reference proteome</keyword>
<dbReference type="AlphaFoldDB" id="A0A4V2MUT9"/>
<proteinExistence type="predicted"/>
<evidence type="ECO:0000256" key="1">
    <source>
        <dbReference type="SAM" id="MobiDB-lite"/>
    </source>
</evidence>
<dbReference type="EMBL" id="RWJN01000724">
    <property type="protein sequence ID" value="TCD59837.1"/>
    <property type="molecule type" value="Genomic_DNA"/>
</dbReference>
<feature type="transmembrane region" description="Helical" evidence="2">
    <location>
        <begin position="94"/>
        <end position="113"/>
    </location>
</feature>
<keyword evidence="2" id="KW-0812">Transmembrane</keyword>
<feature type="region of interest" description="Disordered" evidence="1">
    <location>
        <begin position="1"/>
        <end position="63"/>
    </location>
</feature>
<feature type="compositionally biased region" description="Pro residues" evidence="1">
    <location>
        <begin position="12"/>
        <end position="28"/>
    </location>
</feature>
<keyword evidence="2" id="KW-1133">Transmembrane helix</keyword>
<comment type="caution">
    <text evidence="3">The sequence shown here is derived from an EMBL/GenBank/DDBJ whole genome shotgun (WGS) entry which is preliminary data.</text>
</comment>
<name>A0A4V2MUT9_9APHY</name>
<dbReference type="Proteomes" id="UP000292702">
    <property type="component" value="Unassembled WGS sequence"/>
</dbReference>
<sequence length="341" mass="39746">MSRRPPSSAYSSPPPSYQSVPPSTPEPSPQRANHHHHYHHHQPLYTSRTGPAPHASTQPLYNPNVATYGTVRAAVHTPPAAPKLEHREGILKKIAYVALILFAFFSLSQYFFLEAQHQIERSSWERDRKAHAAELREWDRERAERGRERVAFERERQQEIILREQERAAFEREQAEWARQREAHKPFWGTPYLESPACLAYETRRYKARLLNVPLGADWYQACMSTSVEIHGRTLSTPERCEYWNDDVYGSWRVDFDEPECRPRWGDQTWHKGCLRPGIYGLEAPLWGQKYGDDIWALCMTTPGWLSGYPNDMGHPTYCKQEGDRDIGMVGRWEVPDDNCW</sequence>
<accession>A0A4V2MUT9</accession>
<dbReference type="STRING" id="92696.A0A4V2MUT9"/>
<feature type="compositionally biased region" description="Basic residues" evidence="1">
    <location>
        <begin position="32"/>
        <end position="42"/>
    </location>
</feature>
<reference evidence="3 4" key="1">
    <citation type="submission" date="2018-11" db="EMBL/GenBank/DDBJ databases">
        <title>Genome assembly of Steccherinum ochraceum LE-BIN_3174, the white-rot fungus of the Steccherinaceae family (The Residual Polyporoid clade, Polyporales, Basidiomycota).</title>
        <authorList>
            <person name="Fedorova T.V."/>
            <person name="Glazunova O.A."/>
            <person name="Landesman E.O."/>
            <person name="Moiseenko K.V."/>
            <person name="Psurtseva N.V."/>
            <person name="Savinova O.S."/>
            <person name="Shakhova N.V."/>
            <person name="Tyazhelova T.V."/>
            <person name="Vasina D.V."/>
        </authorList>
    </citation>
    <scope>NUCLEOTIDE SEQUENCE [LARGE SCALE GENOMIC DNA]</scope>
    <source>
        <strain evidence="3 4">LE-BIN_3174</strain>
    </source>
</reference>
<evidence type="ECO:0000256" key="2">
    <source>
        <dbReference type="SAM" id="Phobius"/>
    </source>
</evidence>
<evidence type="ECO:0000313" key="3">
    <source>
        <dbReference type="EMBL" id="TCD59837.1"/>
    </source>
</evidence>
<organism evidence="3 4">
    <name type="scientific">Steccherinum ochraceum</name>
    <dbReference type="NCBI Taxonomy" id="92696"/>
    <lineage>
        <taxon>Eukaryota</taxon>
        <taxon>Fungi</taxon>
        <taxon>Dikarya</taxon>
        <taxon>Basidiomycota</taxon>
        <taxon>Agaricomycotina</taxon>
        <taxon>Agaricomycetes</taxon>
        <taxon>Polyporales</taxon>
        <taxon>Steccherinaceae</taxon>
        <taxon>Steccherinum</taxon>
    </lineage>
</organism>